<feature type="compositionally biased region" description="Polar residues" evidence="1">
    <location>
        <begin position="249"/>
        <end position="262"/>
    </location>
</feature>
<dbReference type="SMART" id="SM00355">
    <property type="entry name" value="ZnF_C2H2"/>
    <property type="match status" value="3"/>
</dbReference>
<reference evidence="3 4" key="1">
    <citation type="submission" date="2015-12" db="EMBL/GenBank/DDBJ databases">
        <title>The genome of Folsomia candida.</title>
        <authorList>
            <person name="Faddeeva A."/>
            <person name="Derks M.F."/>
            <person name="Anvar Y."/>
            <person name="Smit S."/>
            <person name="Van Straalen N."/>
            <person name="Roelofs D."/>
        </authorList>
    </citation>
    <scope>NUCLEOTIDE SEQUENCE [LARGE SCALE GENOMIC DNA]</scope>
    <source>
        <strain evidence="3 4">VU population</strain>
        <tissue evidence="3">Whole body</tissue>
    </source>
</reference>
<feature type="region of interest" description="Disordered" evidence="1">
    <location>
        <begin position="25"/>
        <end position="66"/>
    </location>
</feature>
<keyword evidence="4" id="KW-1185">Reference proteome</keyword>
<dbReference type="InterPro" id="IPR039258">
    <property type="entry name" value="ZNF511"/>
</dbReference>
<evidence type="ECO:0000313" key="4">
    <source>
        <dbReference type="Proteomes" id="UP000198287"/>
    </source>
</evidence>
<dbReference type="OrthoDB" id="18440at2759"/>
<evidence type="ECO:0000259" key="2">
    <source>
        <dbReference type="SMART" id="SM00355"/>
    </source>
</evidence>
<feature type="compositionally biased region" description="Polar residues" evidence="1">
    <location>
        <begin position="193"/>
        <end position="207"/>
    </location>
</feature>
<evidence type="ECO:0000256" key="1">
    <source>
        <dbReference type="SAM" id="MobiDB-lite"/>
    </source>
</evidence>
<organism evidence="3 4">
    <name type="scientific">Folsomia candida</name>
    <name type="common">Springtail</name>
    <dbReference type="NCBI Taxonomy" id="158441"/>
    <lineage>
        <taxon>Eukaryota</taxon>
        <taxon>Metazoa</taxon>
        <taxon>Ecdysozoa</taxon>
        <taxon>Arthropoda</taxon>
        <taxon>Hexapoda</taxon>
        <taxon>Collembola</taxon>
        <taxon>Entomobryomorpha</taxon>
        <taxon>Isotomoidea</taxon>
        <taxon>Isotomidae</taxon>
        <taxon>Proisotominae</taxon>
        <taxon>Folsomia</taxon>
    </lineage>
</organism>
<accession>A0A226EVJ7</accession>
<name>A0A226EVJ7_FOLCA</name>
<feature type="region of interest" description="Disordered" evidence="1">
    <location>
        <begin position="170"/>
        <end position="207"/>
    </location>
</feature>
<dbReference type="Proteomes" id="UP000198287">
    <property type="component" value="Unassembled WGS sequence"/>
</dbReference>
<feature type="domain" description="C2H2-type" evidence="2">
    <location>
        <begin position="68"/>
        <end position="93"/>
    </location>
</feature>
<comment type="caution">
    <text evidence="3">The sequence shown here is derived from an EMBL/GenBank/DDBJ whole genome shotgun (WGS) entry which is preliminary data.</text>
</comment>
<feature type="compositionally biased region" description="Basic and acidic residues" evidence="1">
    <location>
        <begin position="30"/>
        <end position="59"/>
    </location>
</feature>
<feature type="domain" description="C2H2-type" evidence="2">
    <location>
        <begin position="95"/>
        <end position="118"/>
    </location>
</feature>
<dbReference type="PANTHER" id="PTHR21354">
    <property type="entry name" value="ZINC FINGER PROTEIN 511"/>
    <property type="match status" value="1"/>
</dbReference>
<gene>
    <name evidence="3" type="ORF">Fcan01_05479</name>
</gene>
<evidence type="ECO:0000313" key="3">
    <source>
        <dbReference type="EMBL" id="OXA60626.1"/>
    </source>
</evidence>
<feature type="compositionally biased region" description="Basic and acidic residues" evidence="1">
    <location>
        <begin position="170"/>
        <end position="190"/>
    </location>
</feature>
<proteinExistence type="predicted"/>
<feature type="region of interest" description="Disordered" evidence="1">
    <location>
        <begin position="222"/>
        <end position="272"/>
    </location>
</feature>
<dbReference type="OMA" id="RAPANIC"/>
<sequence length="333" mass="37391">MDQEIVDNVKTPIRRKYEVAFSSEDDEVEAEHIVPEPTIKLEDDNQDLNRGDIGDESKGEGPQGSRRIPCQVQCCTMTFETNEDYQYHYNSRHMHACSICKMSLPSYHILELHVLEIHDTLFGLMAEKKPMYQCFLETCLNKFATPDERKQHCIEQHKFSQKFQFWDCKPPRNLDSNKKKGKSKTSEKHSTKANSKTKQTLKSTLADSSTTTKGFLMEVDQEKSTDGVVVGASSDFKSQQVKKNEDQTKSNTNRGGNNNASRSMPKHIGFGRAPHRAFSNAYASAINPSKGKMEMGSSSTNGNNIDMKDIEEALVSSSSATKITLEVQADGTK</sequence>
<dbReference type="PANTHER" id="PTHR21354:SF0">
    <property type="entry name" value="ZINC FINGER PROTEIN 511"/>
    <property type="match status" value="1"/>
</dbReference>
<feature type="domain" description="C2H2-type" evidence="2">
    <location>
        <begin position="132"/>
        <end position="157"/>
    </location>
</feature>
<dbReference type="EMBL" id="LNIX01000002">
    <property type="protein sequence ID" value="OXA60626.1"/>
    <property type="molecule type" value="Genomic_DNA"/>
</dbReference>
<protein>
    <recommendedName>
        <fullName evidence="2">C2H2-type domain-containing protein</fullName>
    </recommendedName>
</protein>
<dbReference type="InterPro" id="IPR013087">
    <property type="entry name" value="Znf_C2H2_type"/>
</dbReference>
<dbReference type="AlphaFoldDB" id="A0A226EVJ7"/>